<dbReference type="PANTHER" id="PTHR10638">
    <property type="entry name" value="COPPER AMINE OXIDASE"/>
    <property type="match status" value="1"/>
</dbReference>
<dbReference type="NCBIfam" id="NF008559">
    <property type="entry name" value="PRK11504.1"/>
    <property type="match status" value="1"/>
</dbReference>
<dbReference type="Pfam" id="PF02728">
    <property type="entry name" value="Cu_amine_oxidN3"/>
    <property type="match status" value="1"/>
</dbReference>
<comment type="similarity">
    <text evidence="1 8">Belongs to the copper/topaquinone oxidase family.</text>
</comment>
<feature type="modified residue" description="2',4',5'-topaquinone" evidence="7">
    <location>
        <position position="437"/>
    </location>
</feature>
<dbReference type="InterPro" id="IPR015798">
    <property type="entry name" value="Cu_amine_oxidase_C"/>
</dbReference>
<evidence type="ECO:0000256" key="7">
    <source>
        <dbReference type="PIRSR" id="PIRSR600269-51"/>
    </source>
</evidence>
<evidence type="ECO:0000256" key="9">
    <source>
        <dbReference type="SAM" id="Phobius"/>
    </source>
</evidence>
<dbReference type="Pfam" id="PF01179">
    <property type="entry name" value="Cu_amine_oxid"/>
    <property type="match status" value="1"/>
</dbReference>
<dbReference type="GO" id="GO:0009308">
    <property type="term" value="P:amine metabolic process"/>
    <property type="evidence" value="ECO:0007669"/>
    <property type="project" value="UniProtKB-UniRule"/>
</dbReference>
<dbReference type="AlphaFoldDB" id="A0A480A5N7"/>
<dbReference type="EC" id="1.4.3.-" evidence="8"/>
<dbReference type="InterPro" id="IPR016182">
    <property type="entry name" value="Cu_amine_oxidase_N-reg"/>
</dbReference>
<evidence type="ECO:0000259" key="12">
    <source>
        <dbReference type="Pfam" id="PF02728"/>
    </source>
</evidence>
<evidence type="ECO:0000256" key="3">
    <source>
        <dbReference type="ARBA" id="ARBA00022772"/>
    </source>
</evidence>
<dbReference type="InterPro" id="IPR000269">
    <property type="entry name" value="Cu_amine_oxidase"/>
</dbReference>
<comment type="caution">
    <text evidence="13">The sequence shown here is derived from an EMBL/GenBank/DDBJ whole genome shotgun (WGS) entry which is preliminary data.</text>
</comment>
<evidence type="ECO:0000313" key="13">
    <source>
        <dbReference type="EMBL" id="GCL38561.1"/>
    </source>
</evidence>
<feature type="transmembrane region" description="Helical" evidence="9">
    <location>
        <begin position="33"/>
        <end position="52"/>
    </location>
</feature>
<dbReference type="Gene3D" id="3.10.450.40">
    <property type="match status" value="2"/>
</dbReference>
<feature type="domain" description="Copper amine oxidase N3-terminal" evidence="12">
    <location>
        <begin position="154"/>
        <end position="253"/>
    </location>
</feature>
<keyword evidence="4 8" id="KW-0560">Oxidoreductase</keyword>
<dbReference type="GO" id="GO:0005507">
    <property type="term" value="F:copper ion binding"/>
    <property type="evidence" value="ECO:0007669"/>
    <property type="project" value="InterPro"/>
</dbReference>
<dbReference type="EMBL" id="BJCE01000152">
    <property type="protein sequence ID" value="GCL38561.1"/>
    <property type="molecule type" value="Genomic_DNA"/>
</dbReference>
<evidence type="ECO:0000259" key="11">
    <source>
        <dbReference type="Pfam" id="PF02727"/>
    </source>
</evidence>
<evidence type="ECO:0000259" key="10">
    <source>
        <dbReference type="Pfam" id="PF01179"/>
    </source>
</evidence>
<proteinExistence type="inferred from homology"/>
<evidence type="ECO:0000256" key="8">
    <source>
        <dbReference type="RuleBase" id="RU000672"/>
    </source>
</evidence>
<sequence>MMQKLNYFFHIPATKNTYLWGGHPARPKNLLKLAINLLMIISLTLIFPHITFAQELNQKSFITHPLNPLTETEITTAVEVLKREKPLSNTTFFPMITLQEPDKSQVLNFQPGQKFTRRVFLQVYEREHNKTFTATVDLITKTLTNWQEIPHVQPAILPADYEIAREVVKSDPRWQQAMKKRGIKDFNQIQISCWGAGILTSAEAKNGHRICRALSYYQGKHWNYFSRPIEGVLVTVDLNKEEVSSFVDHGVVPISQENWDYDIKAFNKLTPPPKPLKIIQPEGTTFKIQGNEITWQGWQFRYLMHPREGLVLYLVKYNDGEKIRPVLYRGSLSEMVVPYGDPNPNWSFRNAFDVGEYNIGLLANQLKLGQEIPENGVLLNATFANGEGEPYTMPGVIGIYERDNGVLWKHFDFNSQKNYVRRNRELVMKMITTVDNYDYTLNWIFHQDGSLEIKNELSGIVLSQGTSDEKQSSNSLGRLLAKNIFGVNHQHFFNYRLDLDVDGQNNNVMEMNVNNLPISEQNPLGNAITVEDTLLKTETEAVRDADIKHSREWMITSADKKNHLGVAPAYILMPGANTILYAVEGAKIRKKASFATHHFWVTKYKTDEMYAGGDYPNQTSLGEGLAKYIADNESLENEDIVVWYTMGMTHVPRPEDWPVMPRHQVSFKLMPRGFFKRNPAINLGE</sequence>
<dbReference type="PROSITE" id="PS01165">
    <property type="entry name" value="COPPER_AMINE_OXID_2"/>
    <property type="match status" value="1"/>
</dbReference>
<evidence type="ECO:0000256" key="2">
    <source>
        <dbReference type="ARBA" id="ARBA00022723"/>
    </source>
</evidence>
<comment type="cofactor">
    <cofactor evidence="8">
        <name>Cu cation</name>
        <dbReference type="ChEBI" id="CHEBI:23378"/>
    </cofactor>
    <text evidence="8">Contains 1 topaquinone per subunit.</text>
</comment>
<evidence type="ECO:0000256" key="5">
    <source>
        <dbReference type="ARBA" id="ARBA00023008"/>
    </source>
</evidence>
<dbReference type="SUPFAM" id="SSF49998">
    <property type="entry name" value="Amine oxidase catalytic domain"/>
    <property type="match status" value="1"/>
</dbReference>
<feature type="domain" description="Copper amine oxidase N2-terminal" evidence="11">
    <location>
        <begin position="64"/>
        <end position="148"/>
    </location>
</feature>
<dbReference type="InterPro" id="IPR015800">
    <property type="entry name" value="Cu_amine_oxidase_N2"/>
</dbReference>
<gene>
    <name evidence="13" type="primary">tynA</name>
    <name evidence="13" type="ORF">SR1949_36780</name>
</gene>
<keyword evidence="9" id="KW-0812">Transmembrane</keyword>
<dbReference type="PANTHER" id="PTHR10638:SF89">
    <property type="entry name" value="AMINE OXIDASE"/>
    <property type="match status" value="1"/>
</dbReference>
<keyword evidence="9" id="KW-1133">Transmembrane helix</keyword>
<dbReference type="PROSITE" id="PS01164">
    <property type="entry name" value="COPPER_AMINE_OXID_1"/>
    <property type="match status" value="1"/>
</dbReference>
<reference evidence="14" key="1">
    <citation type="submission" date="2019-02" db="EMBL/GenBank/DDBJ databases">
        <title>Draft genome sequence of Sphaerospermopsis reniformis NIES-1949.</title>
        <authorList>
            <person name="Yamaguchi H."/>
            <person name="Suzuki S."/>
            <person name="Kawachi M."/>
        </authorList>
    </citation>
    <scope>NUCLEOTIDE SEQUENCE [LARGE SCALE GENOMIC DNA]</scope>
    <source>
        <strain evidence="14">NIES-1949</strain>
    </source>
</reference>
<feature type="domain" description="Copper amine oxidase catalytic" evidence="10">
    <location>
        <begin position="277"/>
        <end position="681"/>
    </location>
</feature>
<dbReference type="InterPro" id="IPR015802">
    <property type="entry name" value="Cu_amine_oxidase_N3"/>
</dbReference>
<dbReference type="Proteomes" id="UP000300142">
    <property type="component" value="Unassembled WGS sequence"/>
</dbReference>
<evidence type="ECO:0000256" key="6">
    <source>
        <dbReference type="PIRSR" id="PIRSR600269-50"/>
    </source>
</evidence>
<name>A0A480A5N7_9CYAN</name>
<dbReference type="GO" id="GO:0008131">
    <property type="term" value="F:primary methylamine oxidase activity"/>
    <property type="evidence" value="ECO:0007669"/>
    <property type="project" value="InterPro"/>
</dbReference>
<feature type="active site" description="Schiff-base intermediate with substrate; via topaquinone" evidence="6">
    <location>
        <position position="437"/>
    </location>
</feature>
<feature type="active site" description="Proton acceptor" evidence="6">
    <location>
        <position position="353"/>
    </location>
</feature>
<accession>A0A480A5N7</accession>
<dbReference type="InterPro" id="IPR036460">
    <property type="entry name" value="Cu_amine_oxidase_C_sf"/>
</dbReference>
<dbReference type="InterPro" id="IPR049948">
    <property type="entry name" value="Cu_Am_ox_TPQ-bd"/>
</dbReference>
<evidence type="ECO:0000256" key="4">
    <source>
        <dbReference type="ARBA" id="ARBA00023002"/>
    </source>
</evidence>
<organism evidence="13 14">
    <name type="scientific">Sphaerospermopsis reniformis</name>
    <dbReference type="NCBI Taxonomy" id="531300"/>
    <lineage>
        <taxon>Bacteria</taxon>
        <taxon>Bacillati</taxon>
        <taxon>Cyanobacteriota</taxon>
        <taxon>Cyanophyceae</taxon>
        <taxon>Nostocales</taxon>
        <taxon>Aphanizomenonaceae</taxon>
        <taxon>Sphaerospermopsis</taxon>
    </lineage>
</organism>
<keyword evidence="2 8" id="KW-0479">Metal-binding</keyword>
<comment type="PTM">
    <text evidence="7 8">Topaquinone (TPQ) is generated by copper-dependent autoxidation of a specific tyrosyl residue.</text>
</comment>
<dbReference type="SUPFAM" id="SSF54416">
    <property type="entry name" value="Amine oxidase N-terminal region"/>
    <property type="match status" value="2"/>
</dbReference>
<keyword evidence="5 8" id="KW-0186">Copper</keyword>
<dbReference type="InterPro" id="IPR049947">
    <property type="entry name" value="Cu_Am_Ox_Cu-bd"/>
</dbReference>
<keyword evidence="3 6" id="KW-0801">TPQ</keyword>
<dbReference type="Gene3D" id="2.70.98.20">
    <property type="entry name" value="Copper amine oxidase, catalytic domain"/>
    <property type="match status" value="1"/>
</dbReference>
<keyword evidence="9" id="KW-0472">Membrane</keyword>
<dbReference type="GO" id="GO:0048038">
    <property type="term" value="F:quinone binding"/>
    <property type="evidence" value="ECO:0007669"/>
    <property type="project" value="InterPro"/>
</dbReference>
<evidence type="ECO:0000256" key="1">
    <source>
        <dbReference type="ARBA" id="ARBA00007983"/>
    </source>
</evidence>
<keyword evidence="14" id="KW-1185">Reference proteome</keyword>
<protein>
    <recommendedName>
        <fullName evidence="8">Amine oxidase</fullName>
        <ecNumber evidence="8">1.4.3.-</ecNumber>
    </recommendedName>
</protein>
<evidence type="ECO:0000313" key="14">
    <source>
        <dbReference type="Proteomes" id="UP000300142"/>
    </source>
</evidence>
<dbReference type="Pfam" id="PF02727">
    <property type="entry name" value="Cu_amine_oxidN2"/>
    <property type="match status" value="1"/>
</dbReference>